<dbReference type="InterPro" id="IPR036864">
    <property type="entry name" value="Zn2-C6_fun-type_DNA-bd_sf"/>
</dbReference>
<dbReference type="GO" id="GO:0003677">
    <property type="term" value="F:DNA binding"/>
    <property type="evidence" value="ECO:0007669"/>
    <property type="project" value="UniProtKB-KW"/>
</dbReference>
<dbReference type="PANTHER" id="PTHR36206:SF4">
    <property type="entry name" value="HYPOTHETICAL CONSERVED PROTEIN (EUROFUNG)-RELATED"/>
    <property type="match status" value="1"/>
</dbReference>
<organism evidence="9 10">
    <name type="scientific">Hyaloscypha hepaticicola</name>
    <dbReference type="NCBI Taxonomy" id="2082293"/>
    <lineage>
        <taxon>Eukaryota</taxon>
        <taxon>Fungi</taxon>
        <taxon>Dikarya</taxon>
        <taxon>Ascomycota</taxon>
        <taxon>Pezizomycotina</taxon>
        <taxon>Leotiomycetes</taxon>
        <taxon>Helotiales</taxon>
        <taxon>Hyaloscyphaceae</taxon>
        <taxon>Hyaloscypha</taxon>
    </lineage>
</organism>
<dbReference type="PANTHER" id="PTHR36206">
    <property type="entry name" value="ASPERCRYPTIN BIOSYNTHESIS CLUSTER-SPECIFIC TRANSCRIPTION REGULATOR ATNN-RELATED"/>
    <property type="match status" value="1"/>
</dbReference>
<dbReference type="Pfam" id="PF00172">
    <property type="entry name" value="Zn_clus"/>
    <property type="match status" value="1"/>
</dbReference>
<dbReference type="GO" id="GO:0008270">
    <property type="term" value="F:zinc ion binding"/>
    <property type="evidence" value="ECO:0007669"/>
    <property type="project" value="InterPro"/>
</dbReference>
<evidence type="ECO:0000256" key="1">
    <source>
        <dbReference type="ARBA" id="ARBA00022723"/>
    </source>
</evidence>
<protein>
    <recommendedName>
        <fullName evidence="8">Zn(2)-C6 fungal-type domain-containing protein</fullName>
    </recommendedName>
</protein>
<keyword evidence="1" id="KW-0479">Metal-binding</keyword>
<evidence type="ECO:0000256" key="4">
    <source>
        <dbReference type="ARBA" id="ARBA00023125"/>
    </source>
</evidence>
<dbReference type="Proteomes" id="UP000235672">
    <property type="component" value="Unassembled WGS sequence"/>
</dbReference>
<evidence type="ECO:0000313" key="10">
    <source>
        <dbReference type="Proteomes" id="UP000235672"/>
    </source>
</evidence>
<proteinExistence type="predicted"/>
<dbReference type="EMBL" id="KZ613491">
    <property type="protein sequence ID" value="PMD19030.1"/>
    <property type="molecule type" value="Genomic_DNA"/>
</dbReference>
<dbReference type="InterPro" id="IPR052360">
    <property type="entry name" value="Transcr_Regulatory_Proteins"/>
</dbReference>
<evidence type="ECO:0000256" key="2">
    <source>
        <dbReference type="ARBA" id="ARBA00022833"/>
    </source>
</evidence>
<evidence type="ECO:0000259" key="8">
    <source>
        <dbReference type="Pfam" id="PF00172"/>
    </source>
</evidence>
<dbReference type="GO" id="GO:0000981">
    <property type="term" value="F:DNA-binding transcription factor activity, RNA polymerase II-specific"/>
    <property type="evidence" value="ECO:0007669"/>
    <property type="project" value="InterPro"/>
</dbReference>
<evidence type="ECO:0000313" key="9">
    <source>
        <dbReference type="EMBL" id="PMD19030.1"/>
    </source>
</evidence>
<dbReference type="OrthoDB" id="3172332at2759"/>
<sequence length="576" mass="64502">MQPTLPSVLPGEEDSSASSTSKIVLTKRTGPATKPSKKTRRFGRKVKTGCQTCRHNAKEVCQLQYLGKQLKCDEGKPHCQRCIKFGVVCDGYKPFVKVHPRAQQIQQIQAKVLLPKQATSPLPGLNAGAGFEDELSGHCFRIFLEETAQEINGPFPNSIWGRLIPQISEQEAFVRNAIIAIGSLGKAAKHNKIQLQREVSGPSFHGKDYQHALKWYEKSLRGMRAAIANGRHNLWNALIACLLVFVFEEMLGNQAAAAIHAESGLNLLFQTTAGEDWGKIANTPWQGRNAAVHQRFDDDLMIALTTLDLQVLMFIDRRSKAVHEQIKKMLTTILRALPGEFKSLEEARRKARLICKQKNCYCNPKEDSANRPMIQKEEHLTYRIDIGRWTLAAANLFDKIAKGEEERQKAGAALLLAQTKISHIMLSGTFFKTETAYDIFLPEFTAILDLAEKILPFLISTHRSVEPRFSIDIGVVPGIFLVASRCRFDDVRKRAIDMLFSCQLREGIWDALAVAHVAKWLRSLEREGLGQGEVVPEEKRAVLSAINIDLHNKKAKLAAIQKAKTGDIQRETSIAW</sequence>
<name>A0A2J6PYB7_9HELO</name>
<feature type="region of interest" description="Disordered" evidence="7">
    <location>
        <begin position="1"/>
        <end position="41"/>
    </location>
</feature>
<keyword evidence="3" id="KW-0805">Transcription regulation</keyword>
<reference evidence="9 10" key="1">
    <citation type="submission" date="2016-05" db="EMBL/GenBank/DDBJ databases">
        <title>A degradative enzymes factory behind the ericoid mycorrhizal symbiosis.</title>
        <authorList>
            <consortium name="DOE Joint Genome Institute"/>
            <person name="Martino E."/>
            <person name="Morin E."/>
            <person name="Grelet G."/>
            <person name="Kuo A."/>
            <person name="Kohler A."/>
            <person name="Daghino S."/>
            <person name="Barry K."/>
            <person name="Choi C."/>
            <person name="Cichocki N."/>
            <person name="Clum A."/>
            <person name="Copeland A."/>
            <person name="Hainaut M."/>
            <person name="Haridas S."/>
            <person name="Labutti K."/>
            <person name="Lindquist E."/>
            <person name="Lipzen A."/>
            <person name="Khouja H.-R."/>
            <person name="Murat C."/>
            <person name="Ohm R."/>
            <person name="Olson A."/>
            <person name="Spatafora J."/>
            <person name="Veneault-Fourrey C."/>
            <person name="Henrissat B."/>
            <person name="Grigoriev I."/>
            <person name="Martin F."/>
            <person name="Perotto S."/>
        </authorList>
    </citation>
    <scope>NUCLEOTIDE SEQUENCE [LARGE SCALE GENOMIC DNA]</scope>
    <source>
        <strain evidence="9 10">UAMH 7357</strain>
    </source>
</reference>
<keyword evidence="4" id="KW-0238">DNA-binding</keyword>
<dbReference type="AlphaFoldDB" id="A0A2J6PYB7"/>
<evidence type="ECO:0000256" key="6">
    <source>
        <dbReference type="ARBA" id="ARBA00023242"/>
    </source>
</evidence>
<dbReference type="CDD" id="cd00067">
    <property type="entry name" value="GAL4"/>
    <property type="match status" value="1"/>
</dbReference>
<evidence type="ECO:0000256" key="7">
    <source>
        <dbReference type="SAM" id="MobiDB-lite"/>
    </source>
</evidence>
<keyword evidence="6" id="KW-0539">Nucleus</keyword>
<gene>
    <name evidence="9" type="ORF">NA56DRAFT_706078</name>
</gene>
<dbReference type="InterPro" id="IPR001138">
    <property type="entry name" value="Zn2Cys6_DnaBD"/>
</dbReference>
<keyword evidence="5" id="KW-0804">Transcription</keyword>
<keyword evidence="10" id="KW-1185">Reference proteome</keyword>
<keyword evidence="2" id="KW-0862">Zinc</keyword>
<evidence type="ECO:0000256" key="3">
    <source>
        <dbReference type="ARBA" id="ARBA00023015"/>
    </source>
</evidence>
<feature type="domain" description="Zn(2)-C6 fungal-type" evidence="8">
    <location>
        <begin position="68"/>
        <end position="95"/>
    </location>
</feature>
<dbReference type="Gene3D" id="4.10.240.10">
    <property type="entry name" value="Zn(2)-C6 fungal-type DNA-binding domain"/>
    <property type="match status" value="1"/>
</dbReference>
<accession>A0A2J6PYB7</accession>
<evidence type="ECO:0000256" key="5">
    <source>
        <dbReference type="ARBA" id="ARBA00023163"/>
    </source>
</evidence>